<feature type="compositionally biased region" description="Basic and acidic residues" evidence="1">
    <location>
        <begin position="93"/>
        <end position="103"/>
    </location>
</feature>
<accession>A0AAD8BE33</accession>
<dbReference type="AlphaFoldDB" id="A0AAD8BE33"/>
<comment type="caution">
    <text evidence="2">The sequence shown here is derived from an EMBL/GenBank/DDBJ whole genome shotgun (WGS) entry which is preliminary data.</text>
</comment>
<sequence>MGRPLRRSAEAASRTNCSYDNYRDRHFNGHEKVNATITRSTQERTGQLEKEKAAPAENRADGFVGNTLPAFCGSHIPTSNCTDQRSLPCRAPESARDEQRREGGNVVTPLSHHTDGAHQSTIQDK</sequence>
<feature type="compositionally biased region" description="Basic and acidic residues" evidence="1">
    <location>
        <begin position="21"/>
        <end position="33"/>
    </location>
</feature>
<feature type="compositionally biased region" description="Polar residues" evidence="1">
    <location>
        <begin position="76"/>
        <end position="85"/>
    </location>
</feature>
<evidence type="ECO:0000313" key="2">
    <source>
        <dbReference type="EMBL" id="KAK0052612.1"/>
    </source>
</evidence>
<name>A0AAD8BE33_BIOPF</name>
<feature type="compositionally biased region" description="Basic and acidic residues" evidence="1">
    <location>
        <begin position="46"/>
        <end position="60"/>
    </location>
</feature>
<feature type="region of interest" description="Disordered" evidence="1">
    <location>
        <begin position="1"/>
        <end position="63"/>
    </location>
</feature>
<evidence type="ECO:0000256" key="1">
    <source>
        <dbReference type="SAM" id="MobiDB-lite"/>
    </source>
</evidence>
<feature type="compositionally biased region" description="Polar residues" evidence="1">
    <location>
        <begin position="35"/>
        <end position="45"/>
    </location>
</feature>
<organism evidence="2 3">
    <name type="scientific">Biomphalaria pfeifferi</name>
    <name type="common">Bloodfluke planorb</name>
    <name type="synonym">Freshwater snail</name>
    <dbReference type="NCBI Taxonomy" id="112525"/>
    <lineage>
        <taxon>Eukaryota</taxon>
        <taxon>Metazoa</taxon>
        <taxon>Spiralia</taxon>
        <taxon>Lophotrochozoa</taxon>
        <taxon>Mollusca</taxon>
        <taxon>Gastropoda</taxon>
        <taxon>Heterobranchia</taxon>
        <taxon>Euthyneura</taxon>
        <taxon>Panpulmonata</taxon>
        <taxon>Hygrophila</taxon>
        <taxon>Lymnaeoidea</taxon>
        <taxon>Planorbidae</taxon>
        <taxon>Biomphalaria</taxon>
    </lineage>
</organism>
<keyword evidence="3" id="KW-1185">Reference proteome</keyword>
<gene>
    <name evidence="2" type="ORF">Bpfe_017971</name>
</gene>
<feature type="region of interest" description="Disordered" evidence="1">
    <location>
        <begin position="76"/>
        <end position="125"/>
    </location>
</feature>
<dbReference type="Proteomes" id="UP001233172">
    <property type="component" value="Unassembled WGS sequence"/>
</dbReference>
<proteinExistence type="predicted"/>
<evidence type="ECO:0000313" key="3">
    <source>
        <dbReference type="Proteomes" id="UP001233172"/>
    </source>
</evidence>
<protein>
    <submittedName>
        <fullName evidence="2">Histone H1B sperm</fullName>
    </submittedName>
</protein>
<reference evidence="2" key="1">
    <citation type="journal article" date="2023" name="PLoS Negl. Trop. Dis.">
        <title>A genome sequence for Biomphalaria pfeifferi, the major vector snail for the human-infecting parasite Schistosoma mansoni.</title>
        <authorList>
            <person name="Bu L."/>
            <person name="Lu L."/>
            <person name="Laidemitt M.R."/>
            <person name="Zhang S.M."/>
            <person name="Mutuku M."/>
            <person name="Mkoji G."/>
            <person name="Steinauer M."/>
            <person name="Loker E.S."/>
        </authorList>
    </citation>
    <scope>NUCLEOTIDE SEQUENCE</scope>
    <source>
        <strain evidence="2">KasaAsao</strain>
    </source>
</reference>
<reference evidence="2" key="2">
    <citation type="submission" date="2023-04" db="EMBL/GenBank/DDBJ databases">
        <authorList>
            <person name="Bu L."/>
            <person name="Lu L."/>
            <person name="Laidemitt M.R."/>
            <person name="Zhang S.M."/>
            <person name="Mutuku M."/>
            <person name="Mkoji G."/>
            <person name="Steinauer M."/>
            <person name="Loker E.S."/>
        </authorList>
    </citation>
    <scope>NUCLEOTIDE SEQUENCE</scope>
    <source>
        <strain evidence="2">KasaAsao</strain>
        <tissue evidence="2">Whole Snail</tissue>
    </source>
</reference>
<dbReference type="EMBL" id="JASAOG010000093">
    <property type="protein sequence ID" value="KAK0052612.1"/>
    <property type="molecule type" value="Genomic_DNA"/>
</dbReference>